<name>A0AAP0Q210_9MAGN</name>
<protein>
    <submittedName>
        <fullName evidence="1">Uncharacterized protein</fullName>
    </submittedName>
</protein>
<proteinExistence type="predicted"/>
<keyword evidence="2" id="KW-1185">Reference proteome</keyword>
<dbReference type="EMBL" id="JBBNAF010000002">
    <property type="protein sequence ID" value="KAK9162969.1"/>
    <property type="molecule type" value="Genomic_DNA"/>
</dbReference>
<sequence>MSNLSAIKVLKRRNIRSPTILRAQRLLGGDIDTHRQVRDAWSSFCIPRESSPRTR</sequence>
<organism evidence="1 2">
    <name type="scientific">Stephania yunnanensis</name>
    <dbReference type="NCBI Taxonomy" id="152371"/>
    <lineage>
        <taxon>Eukaryota</taxon>
        <taxon>Viridiplantae</taxon>
        <taxon>Streptophyta</taxon>
        <taxon>Embryophyta</taxon>
        <taxon>Tracheophyta</taxon>
        <taxon>Spermatophyta</taxon>
        <taxon>Magnoliopsida</taxon>
        <taxon>Ranunculales</taxon>
        <taxon>Menispermaceae</taxon>
        <taxon>Menispermoideae</taxon>
        <taxon>Cissampelideae</taxon>
        <taxon>Stephania</taxon>
    </lineage>
</organism>
<evidence type="ECO:0000313" key="1">
    <source>
        <dbReference type="EMBL" id="KAK9162969.1"/>
    </source>
</evidence>
<gene>
    <name evidence="1" type="ORF">Syun_003871</name>
</gene>
<accession>A0AAP0Q210</accession>
<evidence type="ECO:0000313" key="2">
    <source>
        <dbReference type="Proteomes" id="UP001420932"/>
    </source>
</evidence>
<comment type="caution">
    <text evidence="1">The sequence shown here is derived from an EMBL/GenBank/DDBJ whole genome shotgun (WGS) entry which is preliminary data.</text>
</comment>
<reference evidence="1 2" key="1">
    <citation type="submission" date="2024-01" db="EMBL/GenBank/DDBJ databases">
        <title>Genome assemblies of Stephania.</title>
        <authorList>
            <person name="Yang L."/>
        </authorList>
    </citation>
    <scope>NUCLEOTIDE SEQUENCE [LARGE SCALE GENOMIC DNA]</scope>
    <source>
        <strain evidence="1">YNDBR</strain>
        <tissue evidence="1">Leaf</tissue>
    </source>
</reference>
<dbReference type="AlphaFoldDB" id="A0AAP0Q210"/>
<dbReference type="Proteomes" id="UP001420932">
    <property type="component" value="Unassembled WGS sequence"/>
</dbReference>